<feature type="domain" description="DUF1214" evidence="1">
    <location>
        <begin position="401"/>
        <end position="518"/>
    </location>
</feature>
<feature type="domain" description="DUF1254" evidence="2">
    <location>
        <begin position="119"/>
        <end position="252"/>
    </location>
</feature>
<keyword evidence="4" id="KW-1185">Reference proteome</keyword>
<evidence type="ECO:0000259" key="2">
    <source>
        <dbReference type="Pfam" id="PF06863"/>
    </source>
</evidence>
<dbReference type="InterPro" id="IPR037050">
    <property type="entry name" value="DUF1254_sf"/>
</dbReference>
<evidence type="ECO:0000313" key="4">
    <source>
        <dbReference type="Proteomes" id="UP000441523"/>
    </source>
</evidence>
<protein>
    <submittedName>
        <fullName evidence="3">DUF1254 domain-containing protein</fullName>
    </submittedName>
</protein>
<dbReference type="PANTHER" id="PTHR36509">
    <property type="entry name" value="BLL3101 PROTEIN"/>
    <property type="match status" value="1"/>
</dbReference>
<dbReference type="InterPro" id="IPR037049">
    <property type="entry name" value="DUF1214_C_sf"/>
</dbReference>
<dbReference type="AlphaFoldDB" id="A0A6N6MPS0"/>
<dbReference type="SUPFAM" id="SSF160935">
    <property type="entry name" value="VPA0735-like"/>
    <property type="match status" value="1"/>
</dbReference>
<dbReference type="Pfam" id="PF06863">
    <property type="entry name" value="DUF1254"/>
    <property type="match status" value="1"/>
</dbReference>
<dbReference type="Gene3D" id="2.60.40.1610">
    <property type="entry name" value="Domain of unknown function DUF1254"/>
    <property type="match status" value="1"/>
</dbReference>
<dbReference type="Gene3D" id="2.60.120.600">
    <property type="entry name" value="Domain of unknown function DUF1214, C-terminal domain"/>
    <property type="match status" value="1"/>
</dbReference>
<dbReference type="EMBL" id="VZZJ01000013">
    <property type="protein sequence ID" value="KAB1072516.1"/>
    <property type="molecule type" value="Genomic_DNA"/>
</dbReference>
<sequence>MFRLYAPTKALFEKAWTLPDVERVATAKPAKAQPDVAAPAGPGSQVPYPVRALTPAHADLARSAGVPALLANEAYVEALARVVYYWGYPAVDGFGRTNMWEIMKEKPGAMLGLLPGAPMNTTGCLADYISPSQRWVVTPNNDTVYGAGFANLAVEPAVIQTPVGAPQGHYWTIQIVDVFTNVVHQFGSASATPGGKFLLVGPDWQGATPDGFLGILRMPTNIAGVLPRSFAARSPEAKVRAVAVLDQIGMYPLSKDQPGPRRFDCQAAARNAVYPPGVTAQMIAADPDASRPQWVNPKTFWEDLARMLNANPTVGPSDTAMADQARTLIALRRSDPRYKALLDRAALASDAALHASSTYVQVGVDAGNGWQRQEGAGRWGTDWFSRAQATVIYIYVNDYREATYFIRGTDAKGTLLDGRHTYTMTFPKDALPPVDRSRGGFWSLTMYDKDNFMLPNPPNGRTNIGTVDLDANELRFAADGSLTLTLSREQPAGADERANWLPAPEGQFALIVRAYVPTSAVLAGVYQLPNVERR</sequence>
<evidence type="ECO:0000259" key="1">
    <source>
        <dbReference type="Pfam" id="PF06742"/>
    </source>
</evidence>
<dbReference type="InterPro" id="IPR010621">
    <property type="entry name" value="DUF1214"/>
</dbReference>
<proteinExistence type="predicted"/>
<accession>A0A6N6MPS0</accession>
<comment type="caution">
    <text evidence="3">The sequence shown here is derived from an EMBL/GenBank/DDBJ whole genome shotgun (WGS) entry which is preliminary data.</text>
</comment>
<reference evidence="3 4" key="1">
    <citation type="submission" date="2019-09" db="EMBL/GenBank/DDBJ databases">
        <title>YIM 132548 draft genome.</title>
        <authorList>
            <person name="Jiang L."/>
        </authorList>
    </citation>
    <scope>NUCLEOTIDE SEQUENCE [LARGE SCALE GENOMIC DNA]</scope>
    <source>
        <strain evidence="3 4">YIM 132548</strain>
    </source>
</reference>
<name>A0A6N6MPS0_9HYPH</name>
<dbReference type="Pfam" id="PF06742">
    <property type="entry name" value="DUF1214"/>
    <property type="match status" value="1"/>
</dbReference>
<dbReference type="PANTHER" id="PTHR36509:SF2">
    <property type="entry name" value="BLL3101 PROTEIN"/>
    <property type="match status" value="1"/>
</dbReference>
<dbReference type="InterPro" id="IPR010679">
    <property type="entry name" value="DUF1254"/>
</dbReference>
<gene>
    <name evidence="3" type="ORF">F6X51_15975</name>
</gene>
<organism evidence="3 4">
    <name type="scientific">Methylobacterium planeticum</name>
    <dbReference type="NCBI Taxonomy" id="2615211"/>
    <lineage>
        <taxon>Bacteria</taxon>
        <taxon>Pseudomonadati</taxon>
        <taxon>Pseudomonadota</taxon>
        <taxon>Alphaproteobacteria</taxon>
        <taxon>Hyphomicrobiales</taxon>
        <taxon>Methylobacteriaceae</taxon>
        <taxon>Methylobacterium</taxon>
    </lineage>
</organism>
<evidence type="ECO:0000313" key="3">
    <source>
        <dbReference type="EMBL" id="KAB1072516.1"/>
    </source>
</evidence>
<dbReference type="Proteomes" id="UP000441523">
    <property type="component" value="Unassembled WGS sequence"/>
</dbReference>